<reference evidence="2 3" key="1">
    <citation type="submission" date="2017-02" db="EMBL/GenBank/DDBJ databases">
        <title>Genomes of Trichoderma spp. with biocontrol activity.</title>
        <authorList>
            <person name="Gardiner D."/>
            <person name="Kazan K."/>
            <person name="Vos C."/>
            <person name="Harvey P."/>
        </authorList>
    </citation>
    <scope>NUCLEOTIDE SEQUENCE [LARGE SCALE GENOMIC DNA]</scope>
    <source>
        <strain evidence="2 3">Tr1</strain>
    </source>
</reference>
<proteinExistence type="predicted"/>
<comment type="caution">
    <text evidence="2">The sequence shown here is derived from an EMBL/GenBank/DDBJ whole genome shotgun (WGS) entry which is preliminary data.</text>
</comment>
<evidence type="ECO:0000313" key="3">
    <source>
        <dbReference type="Proteomes" id="UP000236290"/>
    </source>
</evidence>
<dbReference type="OrthoDB" id="3596450at2759"/>
<dbReference type="Proteomes" id="UP000236290">
    <property type="component" value="Unassembled WGS sequence"/>
</dbReference>
<organism evidence="2 3">
    <name type="scientific">Trichoderma harzianum</name>
    <name type="common">Hypocrea lixii</name>
    <dbReference type="NCBI Taxonomy" id="5544"/>
    <lineage>
        <taxon>Eukaryota</taxon>
        <taxon>Fungi</taxon>
        <taxon>Dikarya</taxon>
        <taxon>Ascomycota</taxon>
        <taxon>Pezizomycotina</taxon>
        <taxon>Sordariomycetes</taxon>
        <taxon>Hypocreomycetidae</taxon>
        <taxon>Hypocreales</taxon>
        <taxon>Hypocreaceae</taxon>
        <taxon>Trichoderma</taxon>
    </lineage>
</organism>
<evidence type="ECO:0000313" key="2">
    <source>
        <dbReference type="EMBL" id="PNP60096.1"/>
    </source>
</evidence>
<accession>A0A2K0UQP1</accession>
<evidence type="ECO:0000259" key="1">
    <source>
        <dbReference type="Pfam" id="PF20150"/>
    </source>
</evidence>
<sequence>MASHGGRPTDTFHLFPQLPFDVRDTIWRFVLQPAEVPKALFLGTWRRGKPLREGMAAYINPNAQEKTPLLIAELDNTRSLRSMEDNLWATYYEARDIVRSVYKRRATEQENGQQDPADLMTLRGRFKRGNQEMMLTYAPERDLMCFFEKRDVKNMLHWVTNKPSMPPFLRNGFLNFALLYDESWADFFQDQRPMPRYYRRKTTEGMLFRACCKSGAEAFWVIDRVPRPRVGSNALAGAQSKYFGYRERLVPVVDENLWDFGNSNSFVFIDRLERAVNTWLSLVTGNQGFVKYWSPPRKFGVLCCAE</sequence>
<name>A0A2K0UQP1_TRIHA</name>
<protein>
    <recommendedName>
        <fullName evidence="1">2EXR domain-containing protein</fullName>
    </recommendedName>
</protein>
<dbReference type="InterPro" id="IPR045518">
    <property type="entry name" value="2EXR"/>
</dbReference>
<dbReference type="AlphaFoldDB" id="A0A2K0UQP1"/>
<feature type="domain" description="2EXR" evidence="1">
    <location>
        <begin position="12"/>
        <end position="109"/>
    </location>
</feature>
<dbReference type="Pfam" id="PF20150">
    <property type="entry name" value="2EXR"/>
    <property type="match status" value="1"/>
</dbReference>
<gene>
    <name evidence="2" type="ORF">THARTR1_00120</name>
</gene>
<dbReference type="EMBL" id="MTYI01000004">
    <property type="protein sequence ID" value="PNP60096.1"/>
    <property type="molecule type" value="Genomic_DNA"/>
</dbReference>